<feature type="region of interest" description="Disordered" evidence="1">
    <location>
        <begin position="1"/>
        <end position="164"/>
    </location>
</feature>
<dbReference type="AlphaFoldDB" id="A0A9N8P666"/>
<feature type="compositionally biased region" description="Basic and acidic residues" evidence="1">
    <location>
        <begin position="117"/>
        <end position="149"/>
    </location>
</feature>
<keyword evidence="3" id="KW-1185">Reference proteome</keyword>
<accession>A0A9N8P666</accession>
<sequence>MPTLLPRSTAPKSIFDVDDNNQGQPQANASTSSTQTHNDPYASTRKPELDPEVSSVFTQSTIGPSESIHQGQQPSSSRFNFLKRNKSKSEQQQEASLLPNNSDGANTEAKEGKKKSRFENPFKPHVQTDEDRAIMERMRERLGSREEAIRQGGAQPAGYRGYGGGQAMGGAWTGGM</sequence>
<feature type="compositionally biased region" description="Polar residues" evidence="1">
    <location>
        <begin position="20"/>
        <end position="38"/>
    </location>
</feature>
<organism evidence="2 3">
    <name type="scientific">Aureobasidium vineae</name>
    <dbReference type="NCBI Taxonomy" id="2773715"/>
    <lineage>
        <taxon>Eukaryota</taxon>
        <taxon>Fungi</taxon>
        <taxon>Dikarya</taxon>
        <taxon>Ascomycota</taxon>
        <taxon>Pezizomycotina</taxon>
        <taxon>Dothideomycetes</taxon>
        <taxon>Dothideomycetidae</taxon>
        <taxon>Dothideales</taxon>
        <taxon>Saccotheciaceae</taxon>
        <taxon>Aureobasidium</taxon>
    </lineage>
</organism>
<feature type="compositionally biased region" description="Polar residues" evidence="1">
    <location>
        <begin position="90"/>
        <end position="105"/>
    </location>
</feature>
<evidence type="ECO:0000256" key="1">
    <source>
        <dbReference type="SAM" id="MobiDB-lite"/>
    </source>
</evidence>
<gene>
    <name evidence="2" type="ORF">AWRI4619_LOCUS2534</name>
</gene>
<evidence type="ECO:0000313" key="2">
    <source>
        <dbReference type="EMBL" id="CAD0083967.1"/>
    </source>
</evidence>
<dbReference type="EMBL" id="CAIJEN010000003">
    <property type="protein sequence ID" value="CAD0083967.1"/>
    <property type="molecule type" value="Genomic_DNA"/>
</dbReference>
<feature type="compositionally biased region" description="Polar residues" evidence="1">
    <location>
        <begin position="55"/>
        <end position="79"/>
    </location>
</feature>
<name>A0A9N8P666_9PEZI</name>
<evidence type="ECO:0000313" key="3">
    <source>
        <dbReference type="Proteomes" id="UP000716446"/>
    </source>
</evidence>
<protein>
    <submittedName>
        <fullName evidence="2">Uncharacterized protein</fullName>
    </submittedName>
</protein>
<reference evidence="2" key="1">
    <citation type="submission" date="2020-06" db="EMBL/GenBank/DDBJ databases">
        <authorList>
            <person name="Onetto C."/>
        </authorList>
    </citation>
    <scope>NUCLEOTIDE SEQUENCE</scope>
</reference>
<dbReference type="Proteomes" id="UP000716446">
    <property type="component" value="Unassembled WGS sequence"/>
</dbReference>
<comment type="caution">
    <text evidence="2">The sequence shown here is derived from an EMBL/GenBank/DDBJ whole genome shotgun (WGS) entry which is preliminary data.</text>
</comment>
<proteinExistence type="predicted"/>